<name>A0A443K4W5_9RHOB</name>
<dbReference type="Pfam" id="PF00528">
    <property type="entry name" value="BPD_transp_1"/>
    <property type="match status" value="1"/>
</dbReference>
<dbReference type="CDD" id="cd06261">
    <property type="entry name" value="TM_PBP2"/>
    <property type="match status" value="1"/>
</dbReference>
<evidence type="ECO:0000256" key="1">
    <source>
        <dbReference type="ARBA" id="ARBA00004651"/>
    </source>
</evidence>
<keyword evidence="5" id="KW-0571">Peptide transport</keyword>
<evidence type="ECO:0000313" key="11">
    <source>
        <dbReference type="EMBL" id="RWR27743.1"/>
    </source>
</evidence>
<keyword evidence="6" id="KW-0653">Protein transport</keyword>
<evidence type="ECO:0000256" key="8">
    <source>
        <dbReference type="ARBA" id="ARBA00023136"/>
    </source>
</evidence>
<feature type="transmembrane region" description="Helical" evidence="9">
    <location>
        <begin position="233"/>
        <end position="254"/>
    </location>
</feature>
<dbReference type="InterPro" id="IPR035906">
    <property type="entry name" value="MetI-like_sf"/>
</dbReference>
<dbReference type="InterPro" id="IPR050366">
    <property type="entry name" value="BP-dependent_transpt_permease"/>
</dbReference>
<proteinExistence type="inferred from homology"/>
<evidence type="ECO:0000256" key="9">
    <source>
        <dbReference type="RuleBase" id="RU363032"/>
    </source>
</evidence>
<evidence type="ECO:0000256" key="7">
    <source>
        <dbReference type="ARBA" id="ARBA00022989"/>
    </source>
</evidence>
<gene>
    <name evidence="11" type="ORF">D2T31_15875</name>
</gene>
<evidence type="ECO:0000313" key="12">
    <source>
        <dbReference type="Proteomes" id="UP000285295"/>
    </source>
</evidence>
<dbReference type="EMBL" id="SAUX01000019">
    <property type="protein sequence ID" value="RWR27743.1"/>
    <property type="molecule type" value="Genomic_DNA"/>
</dbReference>
<feature type="transmembrane region" description="Helical" evidence="9">
    <location>
        <begin position="105"/>
        <end position="123"/>
    </location>
</feature>
<dbReference type="GO" id="GO:0005886">
    <property type="term" value="C:plasma membrane"/>
    <property type="evidence" value="ECO:0007669"/>
    <property type="project" value="UniProtKB-SubCell"/>
</dbReference>
<organism evidence="11 12">
    <name type="scientific">Paenirhodobacter populi</name>
    <dbReference type="NCBI Taxonomy" id="2306993"/>
    <lineage>
        <taxon>Bacteria</taxon>
        <taxon>Pseudomonadati</taxon>
        <taxon>Pseudomonadota</taxon>
        <taxon>Alphaproteobacteria</taxon>
        <taxon>Rhodobacterales</taxon>
        <taxon>Rhodobacter group</taxon>
        <taxon>Paenirhodobacter</taxon>
    </lineage>
</organism>
<dbReference type="Gene3D" id="1.10.3720.10">
    <property type="entry name" value="MetI-like"/>
    <property type="match status" value="1"/>
</dbReference>
<comment type="subcellular location">
    <subcellularLocation>
        <location evidence="1 9">Cell membrane</location>
        <topology evidence="1 9">Multi-pass membrane protein</topology>
    </subcellularLocation>
</comment>
<dbReference type="InterPro" id="IPR000515">
    <property type="entry name" value="MetI-like"/>
</dbReference>
<evidence type="ECO:0000256" key="2">
    <source>
        <dbReference type="ARBA" id="ARBA00022448"/>
    </source>
</evidence>
<protein>
    <submittedName>
        <fullName evidence="11">ABC transporter permease</fullName>
    </submittedName>
</protein>
<reference evidence="11 12" key="2">
    <citation type="submission" date="2019-01" db="EMBL/GenBank/DDBJ databases">
        <authorList>
            <person name="Li Y."/>
        </authorList>
    </citation>
    <scope>NUCLEOTIDE SEQUENCE [LARGE SCALE GENOMIC DNA]</scope>
    <source>
        <strain evidence="11 12">D19-10-3-21</strain>
    </source>
</reference>
<evidence type="ECO:0000256" key="5">
    <source>
        <dbReference type="ARBA" id="ARBA00022856"/>
    </source>
</evidence>
<dbReference type="GO" id="GO:0015833">
    <property type="term" value="P:peptide transport"/>
    <property type="evidence" value="ECO:0007669"/>
    <property type="project" value="UniProtKB-KW"/>
</dbReference>
<dbReference type="OrthoDB" id="9766870at2"/>
<evidence type="ECO:0000256" key="4">
    <source>
        <dbReference type="ARBA" id="ARBA00022692"/>
    </source>
</evidence>
<keyword evidence="2 9" id="KW-0813">Transport</keyword>
<dbReference type="SUPFAM" id="SSF161098">
    <property type="entry name" value="MetI-like"/>
    <property type="match status" value="1"/>
</dbReference>
<evidence type="ECO:0000256" key="3">
    <source>
        <dbReference type="ARBA" id="ARBA00022475"/>
    </source>
</evidence>
<dbReference type="GO" id="GO:0055085">
    <property type="term" value="P:transmembrane transport"/>
    <property type="evidence" value="ECO:0007669"/>
    <property type="project" value="InterPro"/>
</dbReference>
<dbReference type="GO" id="GO:0015031">
    <property type="term" value="P:protein transport"/>
    <property type="evidence" value="ECO:0007669"/>
    <property type="project" value="UniProtKB-KW"/>
</dbReference>
<keyword evidence="7 9" id="KW-1133">Transmembrane helix</keyword>
<dbReference type="PANTHER" id="PTHR43386:SF1">
    <property type="entry name" value="D,D-DIPEPTIDE TRANSPORT SYSTEM PERMEASE PROTEIN DDPC-RELATED"/>
    <property type="match status" value="1"/>
</dbReference>
<dbReference type="Proteomes" id="UP000285295">
    <property type="component" value="Unassembled WGS sequence"/>
</dbReference>
<dbReference type="PANTHER" id="PTHR43386">
    <property type="entry name" value="OLIGOPEPTIDE TRANSPORT SYSTEM PERMEASE PROTEIN APPC"/>
    <property type="match status" value="1"/>
</dbReference>
<feature type="transmembrane region" description="Helical" evidence="9">
    <location>
        <begin position="186"/>
        <end position="212"/>
    </location>
</feature>
<evidence type="ECO:0000256" key="6">
    <source>
        <dbReference type="ARBA" id="ARBA00022927"/>
    </source>
</evidence>
<reference evidence="11 12" key="1">
    <citation type="submission" date="2019-01" db="EMBL/GenBank/DDBJ databases">
        <title>Sinorhodobacter populi sp. nov. isolated from the symptomatic bark tissue of Populus euramericana canker.</title>
        <authorList>
            <person name="Xu G."/>
        </authorList>
    </citation>
    <scope>NUCLEOTIDE SEQUENCE [LARGE SCALE GENOMIC DNA]</scope>
    <source>
        <strain evidence="11 12">D19-10-3-21</strain>
    </source>
</reference>
<accession>A0A443K4W5</accession>
<feature type="transmembrane region" description="Helical" evidence="9">
    <location>
        <begin position="70"/>
        <end position="93"/>
    </location>
</feature>
<sequence length="267" mass="28731">MTGVVLLALIVLPTIFADFLPIADPARRSLAQRFLPPMWLDRGVFAHPLGTDGQGRDILARIVYGGRSSLIVGLAAVALSGLTGLLLGMIAGLRGGIIDVVLMRIVDAILAIPTMLFMLVVAMVAGSGILPLVVVIAATNWVIYTRIVRAEVMRVKDLDFVAAARISRVSILPLIVRHILPNILPAFVVVATLNIGTVILTESALSFLGFGIQPPQISWGQMLSEGRETLATSWWVSTFPGIALTLTVLSIILLGDWLRDYLDPRLP</sequence>
<feature type="domain" description="ABC transmembrane type-1" evidence="10">
    <location>
        <begin position="66"/>
        <end position="255"/>
    </location>
</feature>
<dbReference type="AlphaFoldDB" id="A0A443K4W5"/>
<comment type="caution">
    <text evidence="11">The sequence shown here is derived from an EMBL/GenBank/DDBJ whole genome shotgun (WGS) entry which is preliminary data.</text>
</comment>
<keyword evidence="3" id="KW-1003">Cell membrane</keyword>
<dbReference type="PROSITE" id="PS50928">
    <property type="entry name" value="ABC_TM1"/>
    <property type="match status" value="1"/>
</dbReference>
<evidence type="ECO:0000259" key="10">
    <source>
        <dbReference type="PROSITE" id="PS50928"/>
    </source>
</evidence>
<keyword evidence="8 9" id="KW-0472">Membrane</keyword>
<keyword evidence="4 9" id="KW-0812">Transmembrane</keyword>
<comment type="similarity">
    <text evidence="9">Belongs to the binding-protein-dependent transport system permease family.</text>
</comment>